<dbReference type="Pfam" id="PF00005">
    <property type="entry name" value="ABC_tran"/>
    <property type="match status" value="1"/>
</dbReference>
<dbReference type="InterPro" id="IPR027417">
    <property type="entry name" value="P-loop_NTPase"/>
</dbReference>
<evidence type="ECO:0000313" key="12">
    <source>
        <dbReference type="EMBL" id="VYT25497.1"/>
    </source>
</evidence>
<keyword evidence="6 12" id="KW-0067">ATP-binding</keyword>
<keyword evidence="7 9" id="KW-1133">Transmembrane helix</keyword>
<evidence type="ECO:0000256" key="4">
    <source>
        <dbReference type="ARBA" id="ARBA00022692"/>
    </source>
</evidence>
<dbReference type="PROSITE" id="PS50893">
    <property type="entry name" value="ABC_TRANSPORTER_2"/>
    <property type="match status" value="1"/>
</dbReference>
<keyword evidence="5" id="KW-0547">Nucleotide-binding</keyword>
<evidence type="ECO:0000256" key="3">
    <source>
        <dbReference type="ARBA" id="ARBA00022475"/>
    </source>
</evidence>
<evidence type="ECO:0000256" key="9">
    <source>
        <dbReference type="SAM" id="Phobius"/>
    </source>
</evidence>
<dbReference type="PANTHER" id="PTHR43394:SF1">
    <property type="entry name" value="ATP-BINDING CASSETTE SUB-FAMILY B MEMBER 10, MITOCHONDRIAL"/>
    <property type="match status" value="1"/>
</dbReference>
<evidence type="ECO:0000256" key="6">
    <source>
        <dbReference type="ARBA" id="ARBA00022840"/>
    </source>
</evidence>
<evidence type="ECO:0000256" key="1">
    <source>
        <dbReference type="ARBA" id="ARBA00004651"/>
    </source>
</evidence>
<reference evidence="12" key="1">
    <citation type="submission" date="2019-11" db="EMBL/GenBank/DDBJ databases">
        <authorList>
            <person name="Feng L."/>
        </authorList>
    </citation>
    <scope>NUCLEOTIDE SEQUENCE</scope>
    <source>
        <strain evidence="12">CnexileLFYP112</strain>
    </source>
</reference>
<dbReference type="Gene3D" id="3.40.50.300">
    <property type="entry name" value="P-loop containing nucleotide triphosphate hydrolases"/>
    <property type="match status" value="1"/>
</dbReference>
<dbReference type="PANTHER" id="PTHR43394">
    <property type="entry name" value="ATP-DEPENDENT PERMEASE MDL1, MITOCHONDRIAL"/>
    <property type="match status" value="1"/>
</dbReference>
<comment type="subcellular location">
    <subcellularLocation>
        <location evidence="1">Cell membrane</location>
        <topology evidence="1">Multi-pass membrane protein</topology>
    </subcellularLocation>
</comment>
<dbReference type="Pfam" id="PF00664">
    <property type="entry name" value="ABC_membrane"/>
    <property type="match status" value="1"/>
</dbReference>
<protein>
    <submittedName>
        <fullName evidence="12">Putative ABC transporter ATP-binding protein</fullName>
    </submittedName>
</protein>
<feature type="transmembrane region" description="Helical" evidence="9">
    <location>
        <begin position="137"/>
        <end position="154"/>
    </location>
</feature>
<feature type="domain" description="ABC transporter" evidence="10">
    <location>
        <begin position="333"/>
        <end position="565"/>
    </location>
</feature>
<feature type="transmembrane region" description="Helical" evidence="9">
    <location>
        <begin position="160"/>
        <end position="180"/>
    </location>
</feature>
<feature type="transmembrane region" description="Helical" evidence="9">
    <location>
        <begin position="243"/>
        <end position="263"/>
    </location>
</feature>
<dbReference type="SMART" id="SM00382">
    <property type="entry name" value="AAA"/>
    <property type="match status" value="1"/>
</dbReference>
<dbReference type="GO" id="GO:0015421">
    <property type="term" value="F:ABC-type oligopeptide transporter activity"/>
    <property type="evidence" value="ECO:0007669"/>
    <property type="project" value="TreeGrafter"/>
</dbReference>
<dbReference type="InterPro" id="IPR039421">
    <property type="entry name" value="Type_1_exporter"/>
</dbReference>
<dbReference type="SUPFAM" id="SSF52540">
    <property type="entry name" value="P-loop containing nucleoside triphosphate hydrolases"/>
    <property type="match status" value="1"/>
</dbReference>
<dbReference type="PROSITE" id="PS50929">
    <property type="entry name" value="ABC_TM1F"/>
    <property type="match status" value="1"/>
</dbReference>
<keyword evidence="4 9" id="KW-0812">Transmembrane</keyword>
<feature type="domain" description="ABC transmembrane type-1" evidence="11">
    <location>
        <begin position="18"/>
        <end position="301"/>
    </location>
</feature>
<dbReference type="InterPro" id="IPR003593">
    <property type="entry name" value="AAA+_ATPase"/>
</dbReference>
<dbReference type="InterPro" id="IPR011527">
    <property type="entry name" value="ABC1_TM_dom"/>
</dbReference>
<dbReference type="CDD" id="cd18781">
    <property type="entry name" value="ABC_6TM_AarD_CydDC_like"/>
    <property type="match status" value="1"/>
</dbReference>
<evidence type="ECO:0000256" key="5">
    <source>
        <dbReference type="ARBA" id="ARBA00022741"/>
    </source>
</evidence>
<dbReference type="GO" id="GO:0005524">
    <property type="term" value="F:ATP binding"/>
    <property type="evidence" value="ECO:0007669"/>
    <property type="project" value="UniProtKB-KW"/>
</dbReference>
<evidence type="ECO:0000256" key="2">
    <source>
        <dbReference type="ARBA" id="ARBA00022448"/>
    </source>
</evidence>
<keyword evidence="2" id="KW-0813">Transport</keyword>
<feature type="transmembrane region" description="Helical" evidence="9">
    <location>
        <begin position="55"/>
        <end position="75"/>
    </location>
</feature>
<evidence type="ECO:0000256" key="8">
    <source>
        <dbReference type="ARBA" id="ARBA00023136"/>
    </source>
</evidence>
<dbReference type="InterPro" id="IPR003439">
    <property type="entry name" value="ABC_transporter-like_ATP-bd"/>
</dbReference>
<dbReference type="PROSITE" id="PS00211">
    <property type="entry name" value="ABC_TRANSPORTER_1"/>
    <property type="match status" value="1"/>
</dbReference>
<feature type="transmembrane region" description="Helical" evidence="9">
    <location>
        <begin position="21"/>
        <end position="43"/>
    </location>
</feature>
<dbReference type="SUPFAM" id="SSF90123">
    <property type="entry name" value="ABC transporter transmembrane region"/>
    <property type="match status" value="1"/>
</dbReference>
<dbReference type="GO" id="GO:0016887">
    <property type="term" value="F:ATP hydrolysis activity"/>
    <property type="evidence" value="ECO:0007669"/>
    <property type="project" value="InterPro"/>
</dbReference>
<name>A0A6N2V795_9FIRM</name>
<keyword evidence="8 9" id="KW-0472">Membrane</keyword>
<proteinExistence type="predicted"/>
<dbReference type="FunFam" id="3.40.50.300:FF:000854">
    <property type="entry name" value="Multidrug ABC transporter ATP-binding protein"/>
    <property type="match status" value="1"/>
</dbReference>
<dbReference type="AlphaFoldDB" id="A0A6N2V795"/>
<evidence type="ECO:0000256" key="7">
    <source>
        <dbReference type="ARBA" id="ARBA00022989"/>
    </source>
</evidence>
<evidence type="ECO:0000259" key="10">
    <source>
        <dbReference type="PROSITE" id="PS50893"/>
    </source>
</evidence>
<dbReference type="EMBL" id="CACRTG010000021">
    <property type="protein sequence ID" value="VYT25497.1"/>
    <property type="molecule type" value="Genomic_DNA"/>
</dbReference>
<organism evidence="12">
    <name type="scientific">[Clostridium] nexile</name>
    <dbReference type="NCBI Taxonomy" id="29361"/>
    <lineage>
        <taxon>Bacteria</taxon>
        <taxon>Bacillati</taxon>
        <taxon>Bacillota</taxon>
        <taxon>Clostridia</taxon>
        <taxon>Lachnospirales</taxon>
        <taxon>Lachnospiraceae</taxon>
        <taxon>Tyzzerella</taxon>
    </lineage>
</organism>
<dbReference type="InterPro" id="IPR036640">
    <property type="entry name" value="ABC1_TM_sf"/>
</dbReference>
<keyword evidence="3" id="KW-1003">Cell membrane</keyword>
<evidence type="ECO:0000259" key="11">
    <source>
        <dbReference type="PROSITE" id="PS50929"/>
    </source>
</evidence>
<accession>A0A6N2V795</accession>
<dbReference type="Gene3D" id="1.20.1560.10">
    <property type="entry name" value="ABC transporter type 1, transmembrane domain"/>
    <property type="match status" value="1"/>
</dbReference>
<dbReference type="InterPro" id="IPR017871">
    <property type="entry name" value="ABC_transporter-like_CS"/>
</dbReference>
<gene>
    <name evidence="12" type="ORF">CNLFYP112_02509</name>
</gene>
<sequence length="580" mass="65226">MFHKRLIKEFRENQKNIWGMVLTQWVMLIANVVLMLQTAAFIAGMVRGENLQNQSIRLLVTLAVVVVVRSLMSLLNSKLSFEASKQVKARLRTMVYEKMMRLGSSYKEYFQTSEVVQITTEGVEQLEIYFGKYMPQFFYSMLAPVTLFVIVGTMSLKVAVVLLICVPLIPLSIVAVQKFAKKMLAKYWGTYTEMGDSFLECLQGLTTLKIYQADERYAKRMDEEAEKFRKVTMRVLIMQLNSISIMDLVAYGGAAVGIILSILEYQKGVIGLAQCFFIIMISAEFFLPLRLLGSFFHIAMNGNAAADKIFRLVDLEEDQGEKSAEMEGESDEIAFSNVSFSYEAKKKVLEGISFRAGHGLTALVGESGCGKSTTTLLLMGDRRANEGQIFIGDMPIDKMDLKALRRKITRIRHDSYLFAGTIRENLLMGKEDATEAQMKEALREVNLLDFVEKSGGLDFVLLEKASNLSGGQKQRLSLARALLHDTPIYIFDEATSNVDVESENDIMAVVRKLAKTKTVLLISHRLANVVSADQIYVLKDGMIVEKGQHEALCKEDGYYHRLFRQQSALEQFGKGAVANE</sequence>
<dbReference type="GO" id="GO:0005886">
    <property type="term" value="C:plasma membrane"/>
    <property type="evidence" value="ECO:0007669"/>
    <property type="project" value="UniProtKB-SubCell"/>
</dbReference>